<dbReference type="EMBL" id="JAJHPV010000013">
    <property type="protein sequence ID" value="MCC6071905.1"/>
    <property type="molecule type" value="Genomic_DNA"/>
</dbReference>
<feature type="domain" description="AB hydrolase-1" evidence="1">
    <location>
        <begin position="19"/>
        <end position="254"/>
    </location>
</feature>
<proteinExistence type="predicted"/>
<gene>
    <name evidence="2" type="ORF">LMJ30_13150</name>
</gene>
<dbReference type="InterPro" id="IPR029058">
    <property type="entry name" value="AB_hydrolase_fold"/>
</dbReference>
<dbReference type="PRINTS" id="PR00111">
    <property type="entry name" value="ABHYDROLASE"/>
</dbReference>
<reference evidence="2 3" key="1">
    <citation type="submission" date="2021-11" db="EMBL/GenBank/DDBJ databases">
        <authorList>
            <person name="Huq M.A."/>
        </authorList>
    </citation>
    <scope>NUCLEOTIDE SEQUENCE [LARGE SCALE GENOMIC DNA]</scope>
    <source>
        <strain evidence="2 3">MAHUQ-52</strain>
    </source>
</reference>
<dbReference type="Pfam" id="PF00561">
    <property type="entry name" value="Abhydrolase_1"/>
    <property type="match status" value="1"/>
</dbReference>
<dbReference type="SUPFAM" id="SSF53474">
    <property type="entry name" value="alpha/beta-Hydrolases"/>
    <property type="match status" value="1"/>
</dbReference>
<organism evidence="2 3">
    <name type="scientific">Massilia agrisoli</name>
    <dbReference type="NCBI Taxonomy" id="2892444"/>
    <lineage>
        <taxon>Bacteria</taxon>
        <taxon>Pseudomonadati</taxon>
        <taxon>Pseudomonadota</taxon>
        <taxon>Betaproteobacteria</taxon>
        <taxon>Burkholderiales</taxon>
        <taxon>Oxalobacteraceae</taxon>
        <taxon>Telluria group</taxon>
        <taxon>Massilia</taxon>
    </lineage>
</organism>
<name>A0ABS8IXG7_9BURK</name>
<dbReference type="InterPro" id="IPR000073">
    <property type="entry name" value="AB_hydrolase_1"/>
</dbReference>
<keyword evidence="3" id="KW-1185">Reference proteome</keyword>
<dbReference type="PANTHER" id="PTHR43433:SF4">
    <property type="entry name" value="NON-HEME CHLOROPEROXIDASE-RELATED"/>
    <property type="match status" value="1"/>
</dbReference>
<sequence length="271" mass="29015">MHTGEADLNIQARGHGNPLVWAHGLMSSIATEDALGWFGWDRLPGTVRLVRYDARGHGQSGAVHGAAAFRWQNLGADMLAVGDAAGASRFIAGGMSMGCASAIHAAVQAPERIAGLVLAMPPMIWEHRAAQREMYQRIANRGVEADGRALARLMSRDLARTLPRWLTDTSPGIAASLATGVRAIDRRIIPDLFHGAAMSDLPPRPALDALAHIPALILAWRGDSTHPLASALELHRLLPRSTLHVAASHEEFLQFPLRIGAFAASLGMPDL</sequence>
<comment type="caution">
    <text evidence="2">The sequence shown here is derived from an EMBL/GenBank/DDBJ whole genome shotgun (WGS) entry which is preliminary data.</text>
</comment>
<dbReference type="Gene3D" id="3.40.50.1820">
    <property type="entry name" value="alpha/beta hydrolase"/>
    <property type="match status" value="1"/>
</dbReference>
<dbReference type="RefSeq" id="WP_229432784.1">
    <property type="nucleotide sequence ID" value="NZ_JAJHPV010000013.1"/>
</dbReference>
<accession>A0ABS8IXG7</accession>
<evidence type="ECO:0000313" key="3">
    <source>
        <dbReference type="Proteomes" id="UP001198701"/>
    </source>
</evidence>
<dbReference type="PANTHER" id="PTHR43433">
    <property type="entry name" value="HYDROLASE, ALPHA/BETA FOLD FAMILY PROTEIN"/>
    <property type="match status" value="1"/>
</dbReference>
<evidence type="ECO:0000313" key="2">
    <source>
        <dbReference type="EMBL" id="MCC6071905.1"/>
    </source>
</evidence>
<protein>
    <submittedName>
        <fullName evidence="2">Alpha/beta fold hydrolase</fullName>
    </submittedName>
</protein>
<evidence type="ECO:0000259" key="1">
    <source>
        <dbReference type="Pfam" id="PF00561"/>
    </source>
</evidence>
<dbReference type="Proteomes" id="UP001198701">
    <property type="component" value="Unassembled WGS sequence"/>
</dbReference>
<dbReference type="InterPro" id="IPR050471">
    <property type="entry name" value="AB_hydrolase"/>
</dbReference>
<dbReference type="GO" id="GO:0016787">
    <property type="term" value="F:hydrolase activity"/>
    <property type="evidence" value="ECO:0007669"/>
    <property type="project" value="UniProtKB-KW"/>
</dbReference>
<keyword evidence="2" id="KW-0378">Hydrolase</keyword>